<comment type="caution">
    <text evidence="2">The sequence shown here is derived from an EMBL/GenBank/DDBJ whole genome shotgun (WGS) entry which is preliminary data.</text>
</comment>
<dbReference type="RefSeq" id="WP_134642808.1">
    <property type="nucleotide sequence ID" value="NZ_SOHM01000049.1"/>
</dbReference>
<gene>
    <name evidence="2" type="ORF">E3T61_21185</name>
</gene>
<proteinExistence type="predicted"/>
<feature type="signal peptide" evidence="1">
    <location>
        <begin position="1"/>
        <end position="26"/>
    </location>
</feature>
<dbReference type="OrthoDB" id="4827322at2"/>
<name>A0A4R9BI26_9MICO</name>
<protein>
    <submittedName>
        <fullName evidence="2">Uncharacterized protein</fullName>
    </submittedName>
</protein>
<organism evidence="2 3">
    <name type="scientific">Cryobacterium lactosi</name>
    <dbReference type="NCBI Taxonomy" id="1259202"/>
    <lineage>
        <taxon>Bacteria</taxon>
        <taxon>Bacillati</taxon>
        <taxon>Actinomycetota</taxon>
        <taxon>Actinomycetes</taxon>
        <taxon>Micrococcales</taxon>
        <taxon>Microbacteriaceae</taxon>
        <taxon>Cryobacterium</taxon>
    </lineage>
</organism>
<dbReference type="Proteomes" id="UP000298468">
    <property type="component" value="Unassembled WGS sequence"/>
</dbReference>
<reference evidence="2 3" key="1">
    <citation type="submission" date="2019-03" db="EMBL/GenBank/DDBJ databases">
        <title>Genomics of glacier-inhabiting Cryobacterium strains.</title>
        <authorList>
            <person name="Liu Q."/>
            <person name="Xin Y.-H."/>
        </authorList>
    </citation>
    <scope>NUCLEOTIDE SEQUENCE [LARGE SCALE GENOMIC DNA]</scope>
    <source>
        <strain evidence="2 3">Sr59</strain>
    </source>
</reference>
<dbReference type="EMBL" id="SOHM01000049">
    <property type="protein sequence ID" value="TFD83549.1"/>
    <property type="molecule type" value="Genomic_DNA"/>
</dbReference>
<dbReference type="AlphaFoldDB" id="A0A4R9BI26"/>
<evidence type="ECO:0000313" key="2">
    <source>
        <dbReference type="EMBL" id="TFD83549.1"/>
    </source>
</evidence>
<sequence>MTGRTTSAAVLLIAAMMLAGCAEAPAASYDRTEGDGDSWFVGAKDPRFESLSLCIDDPSVGTSLQSADMPSSRLSMQLVAGSTEEDAIRIADCLGDALTSGQIWITSPRT</sequence>
<dbReference type="PROSITE" id="PS51257">
    <property type="entry name" value="PROKAR_LIPOPROTEIN"/>
    <property type="match status" value="1"/>
</dbReference>
<evidence type="ECO:0000313" key="3">
    <source>
        <dbReference type="Proteomes" id="UP000298468"/>
    </source>
</evidence>
<evidence type="ECO:0000256" key="1">
    <source>
        <dbReference type="SAM" id="SignalP"/>
    </source>
</evidence>
<accession>A0A4R9BI26</accession>
<keyword evidence="3" id="KW-1185">Reference proteome</keyword>
<keyword evidence="1" id="KW-0732">Signal</keyword>
<feature type="chain" id="PRO_5020828236" evidence="1">
    <location>
        <begin position="27"/>
        <end position="110"/>
    </location>
</feature>